<keyword evidence="4" id="KW-1185">Reference proteome</keyword>
<feature type="compositionally biased region" description="Low complexity" evidence="1">
    <location>
        <begin position="535"/>
        <end position="550"/>
    </location>
</feature>
<comment type="caution">
    <text evidence="3">The sequence shown here is derived from an EMBL/GenBank/DDBJ whole genome shotgun (WGS) entry which is preliminary data.</text>
</comment>
<feature type="domain" description="DUF6590" evidence="2">
    <location>
        <begin position="304"/>
        <end position="450"/>
    </location>
</feature>
<evidence type="ECO:0000259" key="2">
    <source>
        <dbReference type="Pfam" id="PF20233"/>
    </source>
</evidence>
<dbReference type="InterPro" id="IPR046497">
    <property type="entry name" value="DUF6590"/>
</dbReference>
<proteinExistence type="predicted"/>
<protein>
    <recommendedName>
        <fullName evidence="2">DUF6590 domain-containing protein</fullName>
    </recommendedName>
</protein>
<organism evidence="3 4">
    <name type="scientific">Cercospora kikuchii</name>
    <dbReference type="NCBI Taxonomy" id="84275"/>
    <lineage>
        <taxon>Eukaryota</taxon>
        <taxon>Fungi</taxon>
        <taxon>Dikarya</taxon>
        <taxon>Ascomycota</taxon>
        <taxon>Pezizomycotina</taxon>
        <taxon>Dothideomycetes</taxon>
        <taxon>Dothideomycetidae</taxon>
        <taxon>Mycosphaerellales</taxon>
        <taxon>Mycosphaerellaceae</taxon>
        <taxon>Cercospora</taxon>
    </lineage>
</organism>
<dbReference type="RefSeq" id="XP_044660260.1">
    <property type="nucleotide sequence ID" value="XM_044804325.1"/>
</dbReference>
<accession>A0A9P3CN23</accession>
<evidence type="ECO:0000256" key="1">
    <source>
        <dbReference type="SAM" id="MobiDB-lite"/>
    </source>
</evidence>
<dbReference type="OrthoDB" id="3650189at2759"/>
<feature type="region of interest" description="Disordered" evidence="1">
    <location>
        <begin position="202"/>
        <end position="221"/>
    </location>
</feature>
<evidence type="ECO:0000313" key="3">
    <source>
        <dbReference type="EMBL" id="GIZ45773.1"/>
    </source>
</evidence>
<evidence type="ECO:0000313" key="4">
    <source>
        <dbReference type="Proteomes" id="UP000825890"/>
    </source>
</evidence>
<dbReference type="Proteomes" id="UP000825890">
    <property type="component" value="Unassembled WGS sequence"/>
</dbReference>
<gene>
    <name evidence="3" type="ORF">CKM354_000892600</name>
</gene>
<name>A0A9P3CN23_9PEZI</name>
<dbReference type="Pfam" id="PF20233">
    <property type="entry name" value="DUF6590"/>
    <property type="match status" value="1"/>
</dbReference>
<feature type="region of interest" description="Disordered" evidence="1">
    <location>
        <begin position="111"/>
        <end position="130"/>
    </location>
</feature>
<feature type="compositionally biased region" description="Polar residues" evidence="1">
    <location>
        <begin position="494"/>
        <end position="510"/>
    </location>
</feature>
<dbReference type="AlphaFoldDB" id="A0A9P3CN23"/>
<sequence length="622" mass="68539">MEPPIADPAVALLHEHAAACESSLNEIVHSIQGNSSDDSFQGTTKHAWDEERTRFILWRMDLSSVIDETYQRDPSQALRIAKSNILANLKELARDLIEVLAVVNGFRRPLEEEESGSDWTSADEDDDETATREIVERLDAVTSTISGLTRMLKLQYSYALKNSGTDPKVRKDENEDVAKLGFEGTGNPTKGADAFASVLQTGRGSNVPNYRESPPDHEWSGPMWPPMSESALTALELDTNRLPPGAEDLDLALDTMQRQSLVSQTLRYGRVDLEPKRGLPSGYTLGDQPSTSLHGSAFKLRSPKFFRTGRCFMALWAEPAGEPRFQPQSLLEDALNERVYAKVRRFVVVNRVNGNAGHVLAVPILSFRGSASMTRSQHQAIVYTGLVQPQPRSHEARKLLDPGIRIVPDDPGQTLPADARINFGKVYTIEMNIKCKAFGMVHSSCLHLLSEYHHNVILGHDQHSQDLAIVSEEEGASVEIKRHATSETEPDIGNQGTEGRTDSKIVQANTPAPPFHSRNLKKYVDQDSDSGYGNSRAATEARSTASSVAEGHSAERIEEVDDLGPGRILTYIDEQKLEVPVLDPDNPTADQLQALSDSSIKILLESVLAEQQRRLQLGSTQG</sequence>
<reference evidence="3 4" key="1">
    <citation type="submission" date="2021-01" db="EMBL/GenBank/DDBJ databases">
        <title>Cercospora kikuchii MAFF 305040 whole genome shotgun sequence.</title>
        <authorList>
            <person name="Kashiwa T."/>
            <person name="Suzuki T."/>
        </authorList>
    </citation>
    <scope>NUCLEOTIDE SEQUENCE [LARGE SCALE GENOMIC DNA]</scope>
    <source>
        <strain evidence="3 4">MAFF 305040</strain>
    </source>
</reference>
<dbReference type="PANTHER" id="PTHR35391">
    <property type="entry name" value="C2H2-TYPE DOMAIN-CONTAINING PROTEIN-RELATED"/>
    <property type="match status" value="1"/>
</dbReference>
<dbReference type="GeneID" id="68294501"/>
<feature type="region of interest" description="Disordered" evidence="1">
    <location>
        <begin position="478"/>
        <end position="555"/>
    </location>
</feature>
<feature type="compositionally biased region" description="Acidic residues" evidence="1">
    <location>
        <begin position="111"/>
        <end position="128"/>
    </location>
</feature>
<dbReference type="EMBL" id="BOLY01000005">
    <property type="protein sequence ID" value="GIZ45773.1"/>
    <property type="molecule type" value="Genomic_DNA"/>
</dbReference>
<dbReference type="PANTHER" id="PTHR35391:SF5">
    <property type="entry name" value="DUF6590 DOMAIN-CONTAINING PROTEIN"/>
    <property type="match status" value="1"/>
</dbReference>